<proteinExistence type="evidence at transcript level"/>
<sequence>MAVTSSSTGLLLLLLSVILAASVVSARRIDCTRFVFAPRCRGVAAKRGGHSLSVEDTTELDDTFTDSVLGMGEANRDEDSEKFLRLLLDLSRAIRQPITPSARGKELLERLLRS</sequence>
<dbReference type="AlphaFoldDB" id="A0A1S6JQ53"/>
<evidence type="ECO:0000313" key="2">
    <source>
        <dbReference type="EMBL" id="AQS80540.1"/>
    </source>
</evidence>
<feature type="chain" id="PRO_5013137012" evidence="1">
    <location>
        <begin position="27"/>
        <end position="114"/>
    </location>
</feature>
<protein>
    <submittedName>
        <fullName evidence="2">Elevenin</fullName>
    </submittedName>
</protein>
<accession>A0A1S6JQ53</accession>
<keyword evidence="1" id="KW-0732">Signal</keyword>
<organism evidence="2">
    <name type="scientific">Charonia tritonis</name>
    <name type="common">giant triton snail</name>
    <dbReference type="NCBI Taxonomy" id="1960912"/>
    <lineage>
        <taxon>Eukaryota</taxon>
        <taxon>Metazoa</taxon>
        <taxon>Spiralia</taxon>
        <taxon>Lophotrochozoa</taxon>
        <taxon>Mollusca</taxon>
        <taxon>Gastropoda</taxon>
        <taxon>Caenogastropoda</taxon>
        <taxon>Littorinimorpha</taxon>
        <taxon>Tonnoidea</taxon>
        <taxon>Ranellidae</taxon>
        <taxon>Charonia</taxon>
    </lineage>
</organism>
<name>A0A1S6JQ53_9CAEN</name>
<feature type="signal peptide" evidence="1">
    <location>
        <begin position="1"/>
        <end position="26"/>
    </location>
</feature>
<dbReference type="EMBL" id="KY288009">
    <property type="protein sequence ID" value="AQS80540.1"/>
    <property type="molecule type" value="mRNA"/>
</dbReference>
<reference evidence="2" key="1">
    <citation type="journal article" date="2017" name="Peptides">
        <title>Neuropeptides encoded within a neural transcriptome of the giant triton snail Charonia tritonis, a Crown-of-Thorns Starfish predator.</title>
        <authorList>
            <person name="Bose U."/>
            <person name="Suwansa-Ard S."/>
            <person name="Maikaeo L."/>
            <person name="Motti C.A."/>
            <person name="Hall M.R."/>
            <person name="Cummins S.F."/>
        </authorList>
    </citation>
    <scope>NUCLEOTIDE SEQUENCE</scope>
    <source>
        <tissue evidence="2">Nervous tissue</tissue>
    </source>
</reference>
<evidence type="ECO:0000256" key="1">
    <source>
        <dbReference type="SAM" id="SignalP"/>
    </source>
</evidence>